<dbReference type="InterPro" id="IPR036398">
    <property type="entry name" value="CA_dom_sf"/>
</dbReference>
<evidence type="ECO:0000256" key="5">
    <source>
        <dbReference type="ARBA" id="ARBA00008112"/>
    </source>
</evidence>
<dbReference type="GO" id="GO:0005525">
    <property type="term" value="F:GTP binding"/>
    <property type="evidence" value="ECO:0007669"/>
    <property type="project" value="UniProtKB-KW"/>
</dbReference>
<dbReference type="GO" id="GO:0031258">
    <property type="term" value="C:lamellipodium membrane"/>
    <property type="evidence" value="ECO:0007669"/>
    <property type="project" value="UniProtKB-SubCell"/>
</dbReference>
<dbReference type="SUPFAM" id="SSF52540">
    <property type="entry name" value="P-loop containing nucleoside triphosphate hydrolases"/>
    <property type="match status" value="1"/>
</dbReference>
<evidence type="ECO:0000256" key="2">
    <source>
        <dbReference type="ARBA" id="ARBA00004279"/>
    </source>
</evidence>
<dbReference type="FunFam" id="3.40.50.300:FF:000167">
    <property type="entry name" value="Cell division control protein 42 homolog"/>
    <property type="match status" value="1"/>
</dbReference>
<sequence>MQTIKCVVVGDGAVGKTCLLISYTTNKFPSEYVPTVFDNYAVTVMIGGEPYTLGLFDTAGQEDYDRLRPLSYPQTDVFLVCFSVVSPSSFENVKEKWVPEITHHCPKTPFLLVGTQIDLRDDPSTIEKLAKNKQKPITPETAEKLARDLKAVKYVECSALTQKGLKNVFDEAILAALEPPEPKKSRSNDKCPAPTHMHLCETRPVVHPLWEKVDLASAGEHQSPINIRWRDSVYDPGLQPLTISYDPTTCLHVWNNGYSFLVEFEDSADKLLGKHHKELQKLVFCHQVSTRRQSSSKIRPRRSASMGSFLSRYLGWWLGTDKAAQPGFPGPSRLPLGRGPGQVLLVRRAPRGRSSRLRGNSPTLYRSPTCRALVYQAWRPFPSWLLLHHFKGLRFSRHRKTSRKTRLRNRRNRRHRRSRRSLVTVQITLPERTGSVYTCLPRPVSAQPGATGPLCQ</sequence>
<dbReference type="GO" id="GO:0005737">
    <property type="term" value="C:cytoplasm"/>
    <property type="evidence" value="ECO:0007669"/>
    <property type="project" value="UniProtKB-ARBA"/>
</dbReference>
<dbReference type="GO" id="GO:0007399">
    <property type="term" value="P:nervous system development"/>
    <property type="evidence" value="ECO:0007669"/>
    <property type="project" value="UniProtKB-KW"/>
</dbReference>
<dbReference type="GO" id="GO:0030496">
    <property type="term" value="C:midbody"/>
    <property type="evidence" value="ECO:0007669"/>
    <property type="project" value="UniProtKB-SubCell"/>
</dbReference>
<evidence type="ECO:0000256" key="10">
    <source>
        <dbReference type="ARBA" id="ARBA00022741"/>
    </source>
</evidence>
<protein>
    <recommendedName>
        <fullName evidence="7">Cell division control protein 42 homolog</fullName>
        <ecNumber evidence="6">3.6.5.2</ecNumber>
    </recommendedName>
</protein>
<evidence type="ECO:0000256" key="15">
    <source>
        <dbReference type="ARBA" id="ARBA00023289"/>
    </source>
</evidence>
<keyword evidence="13" id="KW-0472">Membrane</keyword>
<keyword evidence="11" id="KW-0524">Neurogenesis</keyword>
<organism evidence="19 20">
    <name type="scientific">Ovis ammon polii</name>
    <dbReference type="NCBI Taxonomy" id="230172"/>
    <lineage>
        <taxon>Eukaryota</taxon>
        <taxon>Metazoa</taxon>
        <taxon>Chordata</taxon>
        <taxon>Craniata</taxon>
        <taxon>Vertebrata</taxon>
        <taxon>Euteleostomi</taxon>
        <taxon>Mammalia</taxon>
        <taxon>Eutheria</taxon>
        <taxon>Laurasiatheria</taxon>
        <taxon>Artiodactyla</taxon>
        <taxon>Ruminantia</taxon>
        <taxon>Pecora</taxon>
        <taxon>Bovidae</taxon>
        <taxon>Caprinae</taxon>
        <taxon>Ovis</taxon>
    </lineage>
</organism>
<feature type="region of interest" description="Disordered" evidence="17">
    <location>
        <begin position="397"/>
        <end position="420"/>
    </location>
</feature>
<keyword evidence="8" id="KW-1003">Cell membrane</keyword>
<dbReference type="SMART" id="SM00175">
    <property type="entry name" value="RAB"/>
    <property type="match status" value="1"/>
</dbReference>
<dbReference type="SMART" id="SM00174">
    <property type="entry name" value="RHO"/>
    <property type="match status" value="1"/>
</dbReference>
<dbReference type="NCBIfam" id="TIGR00231">
    <property type="entry name" value="small_GTP"/>
    <property type="match status" value="1"/>
</dbReference>
<dbReference type="GO" id="GO:0019901">
    <property type="term" value="F:protein kinase binding"/>
    <property type="evidence" value="ECO:0007669"/>
    <property type="project" value="UniProtKB-ARBA"/>
</dbReference>
<keyword evidence="15" id="KW-0636">Prenylation</keyword>
<dbReference type="EMBL" id="JAKZEL010000003">
    <property type="protein sequence ID" value="KAI4545681.1"/>
    <property type="molecule type" value="Genomic_DNA"/>
</dbReference>
<dbReference type="GO" id="GO:0051130">
    <property type="term" value="P:positive regulation of cellular component organization"/>
    <property type="evidence" value="ECO:0007669"/>
    <property type="project" value="UniProtKB-ARBA"/>
</dbReference>
<dbReference type="Pfam" id="PF00071">
    <property type="entry name" value="Ras"/>
    <property type="match status" value="1"/>
</dbReference>
<evidence type="ECO:0000256" key="9">
    <source>
        <dbReference type="ARBA" id="ARBA00022481"/>
    </source>
</evidence>
<reference evidence="19" key="1">
    <citation type="submission" date="2022-03" db="EMBL/GenBank/DDBJ databases">
        <title>Genomic analyses of argali, domestic sheep and their hybrids provide insights into chromosomal evolution, heterosis and genetic basis of agronomic traits.</title>
        <authorList>
            <person name="Li M."/>
        </authorList>
    </citation>
    <scope>NUCLEOTIDE SEQUENCE</scope>
    <source>
        <strain evidence="19">CAU-MHL-2022a</strain>
        <tissue evidence="19">Skin</tissue>
    </source>
</reference>
<evidence type="ECO:0000256" key="8">
    <source>
        <dbReference type="ARBA" id="ARBA00022475"/>
    </source>
</evidence>
<evidence type="ECO:0000256" key="17">
    <source>
        <dbReference type="SAM" id="MobiDB-lite"/>
    </source>
</evidence>
<dbReference type="AlphaFoldDB" id="A0AAD4YGE0"/>
<evidence type="ECO:0000256" key="1">
    <source>
        <dbReference type="ARBA" id="ARBA00004214"/>
    </source>
</evidence>
<comment type="caution">
    <text evidence="19">The sequence shown here is derived from an EMBL/GenBank/DDBJ whole genome shotgun (WGS) entry which is preliminary data.</text>
</comment>
<evidence type="ECO:0000256" key="14">
    <source>
        <dbReference type="ARBA" id="ARBA00023288"/>
    </source>
</evidence>
<dbReference type="InterPro" id="IPR001806">
    <property type="entry name" value="Small_GTPase"/>
</dbReference>
<evidence type="ECO:0000256" key="6">
    <source>
        <dbReference type="ARBA" id="ARBA00011984"/>
    </source>
</evidence>
<evidence type="ECO:0000259" key="18">
    <source>
        <dbReference type="SMART" id="SM01057"/>
    </source>
</evidence>
<evidence type="ECO:0000256" key="3">
    <source>
        <dbReference type="ARBA" id="ARBA00004342"/>
    </source>
</evidence>
<evidence type="ECO:0000256" key="11">
    <source>
        <dbReference type="ARBA" id="ARBA00022902"/>
    </source>
</evidence>
<accession>A0AAD4YGE0</accession>
<gene>
    <name evidence="19" type="ORF">MG293_005947</name>
</gene>
<keyword evidence="20" id="KW-1185">Reference proteome</keyword>
<dbReference type="CDD" id="cd01874">
    <property type="entry name" value="Cdc42"/>
    <property type="match status" value="1"/>
</dbReference>
<name>A0AAD4YGE0_OVIAM</name>
<dbReference type="GO" id="GO:0003925">
    <property type="term" value="F:G protein activity"/>
    <property type="evidence" value="ECO:0007669"/>
    <property type="project" value="UniProtKB-EC"/>
</dbReference>
<dbReference type="PRINTS" id="PR00449">
    <property type="entry name" value="RASTRNSFRMNG"/>
</dbReference>
<dbReference type="PROSITE" id="PS51421">
    <property type="entry name" value="RAS"/>
    <property type="match status" value="1"/>
</dbReference>
<dbReference type="Proteomes" id="UP001214576">
    <property type="component" value="Unassembled WGS sequence"/>
</dbReference>
<evidence type="ECO:0000313" key="20">
    <source>
        <dbReference type="Proteomes" id="UP001214576"/>
    </source>
</evidence>
<evidence type="ECO:0000256" key="4">
    <source>
        <dbReference type="ARBA" id="ARBA00004588"/>
    </source>
</evidence>
<evidence type="ECO:0000313" key="19">
    <source>
        <dbReference type="EMBL" id="KAI4545681.1"/>
    </source>
</evidence>
<dbReference type="SUPFAM" id="SSF51069">
    <property type="entry name" value="Carbonic anhydrase"/>
    <property type="match status" value="1"/>
</dbReference>
<comment type="similarity">
    <text evidence="5">Belongs to the small GTPase superfamily. Rho family. CDC42 subfamily.</text>
</comment>
<dbReference type="SMART" id="SM01057">
    <property type="entry name" value="Carb_anhydrase"/>
    <property type="match status" value="1"/>
</dbReference>
<dbReference type="Pfam" id="PF00194">
    <property type="entry name" value="Carb_anhydrase"/>
    <property type="match status" value="1"/>
</dbReference>
<dbReference type="PROSITE" id="PS51420">
    <property type="entry name" value="RHO"/>
    <property type="match status" value="1"/>
</dbReference>
<comment type="subcellular location">
    <subcellularLocation>
        <location evidence="3">Cell membrane</location>
        <topology evidence="3">Lipid-anchor</topology>
        <orientation evidence="3">Cytoplasmic side</orientation>
    </subcellularLocation>
    <subcellularLocation>
        <location evidence="2">Cell projection</location>
        <location evidence="2">Dendrite</location>
    </subcellularLocation>
    <subcellularLocation>
        <location evidence="4">Cell projection</location>
        <location evidence="4">Lamellipodium membrane</location>
        <topology evidence="4">Peripheral membrane protein</topology>
        <orientation evidence="4">Cytoplasmic side</orientation>
    </subcellularLocation>
    <subcellularLocation>
        <location evidence="1">Midbody</location>
    </subcellularLocation>
</comment>
<dbReference type="PANTHER" id="PTHR24072">
    <property type="entry name" value="RHO FAMILY GTPASE"/>
    <property type="match status" value="1"/>
</dbReference>
<dbReference type="PROSITE" id="PS51419">
    <property type="entry name" value="RAB"/>
    <property type="match status" value="1"/>
</dbReference>
<dbReference type="GO" id="GO:0007264">
    <property type="term" value="P:small GTPase-mediated signal transduction"/>
    <property type="evidence" value="ECO:0007669"/>
    <property type="project" value="InterPro"/>
</dbReference>
<dbReference type="InterPro" id="IPR027417">
    <property type="entry name" value="P-loop_NTPase"/>
</dbReference>
<evidence type="ECO:0000256" key="13">
    <source>
        <dbReference type="ARBA" id="ARBA00023136"/>
    </source>
</evidence>
<dbReference type="GO" id="GO:0030425">
    <property type="term" value="C:dendrite"/>
    <property type="evidence" value="ECO:0007669"/>
    <property type="project" value="UniProtKB-SubCell"/>
</dbReference>
<keyword evidence="9" id="KW-0488">Methylation</keyword>
<dbReference type="Gene3D" id="3.40.50.300">
    <property type="entry name" value="P-loop containing nucleotide triphosphate hydrolases"/>
    <property type="match status" value="1"/>
</dbReference>
<evidence type="ECO:0000256" key="7">
    <source>
        <dbReference type="ARBA" id="ARBA00016061"/>
    </source>
</evidence>
<dbReference type="InterPro" id="IPR001148">
    <property type="entry name" value="CA_dom"/>
</dbReference>
<evidence type="ECO:0000256" key="16">
    <source>
        <dbReference type="ARBA" id="ARBA00047660"/>
    </source>
</evidence>
<keyword evidence="12" id="KW-0342">GTP-binding</keyword>
<proteinExistence type="inferred from homology"/>
<dbReference type="InterPro" id="IPR003578">
    <property type="entry name" value="Small_GTPase_Rho"/>
</dbReference>
<feature type="domain" description="Alpha-carbonic anhydrase" evidence="18">
    <location>
        <begin position="191"/>
        <end position="333"/>
    </location>
</feature>
<dbReference type="InterPro" id="IPR037874">
    <property type="entry name" value="Cdc42"/>
</dbReference>
<dbReference type="Gene3D" id="3.10.200.10">
    <property type="entry name" value="Alpha carbonic anhydrase"/>
    <property type="match status" value="1"/>
</dbReference>
<dbReference type="EC" id="3.6.5.2" evidence="6"/>
<evidence type="ECO:0000256" key="12">
    <source>
        <dbReference type="ARBA" id="ARBA00023134"/>
    </source>
</evidence>
<keyword evidence="10" id="KW-0547">Nucleotide-binding</keyword>
<keyword evidence="14" id="KW-0449">Lipoprotein</keyword>
<dbReference type="SMART" id="SM00173">
    <property type="entry name" value="RAS"/>
    <property type="match status" value="1"/>
</dbReference>
<dbReference type="InterPro" id="IPR005225">
    <property type="entry name" value="Small_GTP-bd"/>
</dbReference>
<dbReference type="GO" id="GO:0009653">
    <property type="term" value="P:anatomical structure morphogenesis"/>
    <property type="evidence" value="ECO:0007669"/>
    <property type="project" value="UniProtKB-ARBA"/>
</dbReference>
<comment type="catalytic activity">
    <reaction evidence="16">
        <text>GTP + H2O = GDP + phosphate + H(+)</text>
        <dbReference type="Rhea" id="RHEA:19669"/>
        <dbReference type="ChEBI" id="CHEBI:15377"/>
        <dbReference type="ChEBI" id="CHEBI:15378"/>
        <dbReference type="ChEBI" id="CHEBI:37565"/>
        <dbReference type="ChEBI" id="CHEBI:43474"/>
        <dbReference type="ChEBI" id="CHEBI:58189"/>
        <dbReference type="EC" id="3.6.5.2"/>
    </reaction>
    <physiologicalReaction direction="left-to-right" evidence="16">
        <dbReference type="Rhea" id="RHEA:19670"/>
    </physiologicalReaction>
</comment>